<name>A0ABT8NEX1_9BACL</name>
<organism evidence="1 2">
    <name type="scientific">Planococcus shenhongbingii</name>
    <dbReference type="NCBI Taxonomy" id="3058398"/>
    <lineage>
        <taxon>Bacteria</taxon>
        <taxon>Bacillati</taxon>
        <taxon>Bacillota</taxon>
        <taxon>Bacilli</taxon>
        <taxon>Bacillales</taxon>
        <taxon>Caryophanaceae</taxon>
        <taxon>Planococcus</taxon>
    </lineage>
</organism>
<keyword evidence="2" id="KW-1185">Reference proteome</keyword>
<protein>
    <recommendedName>
        <fullName evidence="3">DUF1579 domain-containing protein</fullName>
    </recommendedName>
</protein>
<comment type="caution">
    <text evidence="1">The sequence shown here is derived from an EMBL/GenBank/DDBJ whole genome shotgun (WGS) entry which is preliminary data.</text>
</comment>
<evidence type="ECO:0008006" key="3">
    <source>
        <dbReference type="Google" id="ProtNLM"/>
    </source>
</evidence>
<proteinExistence type="predicted"/>
<reference evidence="1 2" key="1">
    <citation type="submission" date="2023-07" db="EMBL/GenBank/DDBJ databases">
        <title>Novel species in genus Planococcus.</title>
        <authorList>
            <person name="Ning S."/>
        </authorList>
    </citation>
    <scope>NUCLEOTIDE SEQUENCE [LARGE SCALE GENOMIC DNA]</scope>
    <source>
        <strain evidence="1 2">N017</strain>
    </source>
</reference>
<accession>A0ABT8NEX1</accession>
<dbReference type="RefSeq" id="WP_301856888.1">
    <property type="nucleotide sequence ID" value="NZ_JAUJWU010000003.1"/>
</dbReference>
<evidence type="ECO:0000313" key="2">
    <source>
        <dbReference type="Proteomes" id="UP001172142"/>
    </source>
</evidence>
<dbReference type="Proteomes" id="UP001172142">
    <property type="component" value="Unassembled WGS sequence"/>
</dbReference>
<dbReference type="EMBL" id="JAUJWU010000003">
    <property type="protein sequence ID" value="MDN7246308.1"/>
    <property type="molecule type" value="Genomic_DNA"/>
</dbReference>
<evidence type="ECO:0000313" key="1">
    <source>
        <dbReference type="EMBL" id="MDN7246308.1"/>
    </source>
</evidence>
<gene>
    <name evidence="1" type="ORF">QWY13_12505</name>
</gene>
<sequence length="151" mass="18130">MDTTARDDMMKRMDFFIGNWNMEVIHPHIQPSPISGQTNFRWLDEKYVIQRTHINKSEFPDNTIIYDCNPDTGQYLMHYFDSRGVTRLYSMNLENGVWKWWRNTADFSPLKFQQRFTGEVDDTGKTIRSLLEKSDDGVNWERDFEVVYRKD</sequence>